<dbReference type="EMBL" id="JAHUTI010000143">
    <property type="protein sequence ID" value="MED6231688.1"/>
    <property type="molecule type" value="Genomic_DNA"/>
</dbReference>
<protein>
    <submittedName>
        <fullName evidence="1">Uncharacterized protein</fullName>
    </submittedName>
</protein>
<evidence type="ECO:0000313" key="2">
    <source>
        <dbReference type="Proteomes" id="UP001345963"/>
    </source>
</evidence>
<proteinExistence type="predicted"/>
<gene>
    <name evidence="1" type="ORF">ATANTOWER_003933</name>
</gene>
<dbReference type="Proteomes" id="UP001345963">
    <property type="component" value="Unassembled WGS sequence"/>
</dbReference>
<name>A0ABU7A1M2_9TELE</name>
<sequence length="115" mass="13729">MFNLFAHQFWRKETDEIQEKGRRGTSPVTQQMAADLTWEICWWCVTPKYHEVFLFYFIYFFTALMDVEHCWTINGQHSVSGNNGPIISQTFSYKLREVYKSYNSVHPGKTLFAHY</sequence>
<keyword evidence="2" id="KW-1185">Reference proteome</keyword>
<comment type="caution">
    <text evidence="1">The sequence shown here is derived from an EMBL/GenBank/DDBJ whole genome shotgun (WGS) entry which is preliminary data.</text>
</comment>
<evidence type="ECO:0000313" key="1">
    <source>
        <dbReference type="EMBL" id="MED6231688.1"/>
    </source>
</evidence>
<reference evidence="1 2" key="1">
    <citation type="submission" date="2021-07" db="EMBL/GenBank/DDBJ databases">
        <authorList>
            <person name="Palmer J.M."/>
        </authorList>
    </citation>
    <scope>NUCLEOTIDE SEQUENCE [LARGE SCALE GENOMIC DNA]</scope>
    <source>
        <strain evidence="1 2">AT_MEX2019</strain>
        <tissue evidence="1">Muscle</tissue>
    </source>
</reference>
<accession>A0ABU7A1M2</accession>
<organism evidence="1 2">
    <name type="scientific">Ataeniobius toweri</name>
    <dbReference type="NCBI Taxonomy" id="208326"/>
    <lineage>
        <taxon>Eukaryota</taxon>
        <taxon>Metazoa</taxon>
        <taxon>Chordata</taxon>
        <taxon>Craniata</taxon>
        <taxon>Vertebrata</taxon>
        <taxon>Euteleostomi</taxon>
        <taxon>Actinopterygii</taxon>
        <taxon>Neopterygii</taxon>
        <taxon>Teleostei</taxon>
        <taxon>Neoteleostei</taxon>
        <taxon>Acanthomorphata</taxon>
        <taxon>Ovalentaria</taxon>
        <taxon>Atherinomorphae</taxon>
        <taxon>Cyprinodontiformes</taxon>
        <taxon>Goodeidae</taxon>
        <taxon>Ataeniobius</taxon>
    </lineage>
</organism>